<feature type="non-terminal residue" evidence="1">
    <location>
        <position position="1"/>
    </location>
</feature>
<dbReference type="EMBL" id="SGJD01001736">
    <property type="protein sequence ID" value="KAB0398506.1"/>
    <property type="molecule type" value="Genomic_DNA"/>
</dbReference>
<evidence type="ECO:0000313" key="1">
    <source>
        <dbReference type="EMBL" id="KAB0398506.1"/>
    </source>
</evidence>
<gene>
    <name evidence="1" type="ORF">E2I00_014625</name>
</gene>
<dbReference type="AlphaFoldDB" id="A0A643CE62"/>
<name>A0A643CE62_BALPH</name>
<evidence type="ECO:0000313" key="2">
    <source>
        <dbReference type="Proteomes" id="UP000437017"/>
    </source>
</evidence>
<sequence>PPRSGAVAGCSAGPSSLVLASGLSSPIILSQNCMKNAISPGQLLSKNHQTWSPIEPDTIHVPVGIHVQEVFDCRKPRFSKIVLKPQYKTREAHQVFILGPMSRKNSTAAKCSCHAWRLKENEIVAQETSALRVQAKHTSL</sequence>
<comment type="caution">
    <text evidence="1">The sequence shown here is derived from an EMBL/GenBank/DDBJ whole genome shotgun (WGS) entry which is preliminary data.</text>
</comment>
<accession>A0A643CE62</accession>
<organism evidence="1 2">
    <name type="scientific">Balaenoptera physalus</name>
    <name type="common">Fin whale</name>
    <name type="synonym">Balaena physalus</name>
    <dbReference type="NCBI Taxonomy" id="9770"/>
    <lineage>
        <taxon>Eukaryota</taxon>
        <taxon>Metazoa</taxon>
        <taxon>Chordata</taxon>
        <taxon>Craniata</taxon>
        <taxon>Vertebrata</taxon>
        <taxon>Euteleostomi</taxon>
        <taxon>Mammalia</taxon>
        <taxon>Eutheria</taxon>
        <taxon>Laurasiatheria</taxon>
        <taxon>Artiodactyla</taxon>
        <taxon>Whippomorpha</taxon>
        <taxon>Cetacea</taxon>
        <taxon>Mysticeti</taxon>
        <taxon>Balaenopteridae</taxon>
        <taxon>Balaenoptera</taxon>
    </lineage>
</organism>
<reference evidence="1 2" key="1">
    <citation type="journal article" date="2019" name="PLoS ONE">
        <title>Genomic analyses reveal an absence of contemporary introgressive admixture between fin whales and blue whales, despite known hybrids.</title>
        <authorList>
            <person name="Westbury M.V."/>
            <person name="Petersen B."/>
            <person name="Lorenzen E.D."/>
        </authorList>
    </citation>
    <scope>NUCLEOTIDE SEQUENCE [LARGE SCALE GENOMIC DNA]</scope>
    <source>
        <strain evidence="1">FinWhale-01</strain>
    </source>
</reference>
<dbReference type="OrthoDB" id="6022300at2759"/>
<proteinExistence type="predicted"/>
<dbReference type="Proteomes" id="UP000437017">
    <property type="component" value="Unassembled WGS sequence"/>
</dbReference>
<protein>
    <submittedName>
        <fullName evidence="1">Uncharacterized protein</fullName>
    </submittedName>
</protein>
<keyword evidence="2" id="KW-1185">Reference proteome</keyword>